<evidence type="ECO:0000256" key="6">
    <source>
        <dbReference type="ARBA" id="ARBA00022777"/>
    </source>
</evidence>
<dbReference type="PROSITE" id="PS00108">
    <property type="entry name" value="PROTEIN_KINASE_ST"/>
    <property type="match status" value="1"/>
</dbReference>
<comment type="catalytic activity">
    <reaction evidence="8">
        <text>L-threonyl-[protein] + ATP = O-phospho-L-threonyl-[protein] + ADP + H(+)</text>
        <dbReference type="Rhea" id="RHEA:46608"/>
        <dbReference type="Rhea" id="RHEA-COMP:11060"/>
        <dbReference type="Rhea" id="RHEA-COMP:11605"/>
        <dbReference type="ChEBI" id="CHEBI:15378"/>
        <dbReference type="ChEBI" id="CHEBI:30013"/>
        <dbReference type="ChEBI" id="CHEBI:30616"/>
        <dbReference type="ChEBI" id="CHEBI:61977"/>
        <dbReference type="ChEBI" id="CHEBI:456216"/>
        <dbReference type="EC" id="2.7.11.1"/>
    </reaction>
</comment>
<dbReference type="OrthoDB" id="432483at2759"/>
<dbReference type="InterPro" id="IPR008271">
    <property type="entry name" value="Ser/Thr_kinase_AS"/>
</dbReference>
<feature type="domain" description="AGC-kinase C-terminal" evidence="11">
    <location>
        <begin position="337"/>
        <end position="407"/>
    </location>
</feature>
<dbReference type="SMART" id="SM00220">
    <property type="entry name" value="S_TKc"/>
    <property type="match status" value="1"/>
</dbReference>
<name>A0A8T3AKF5_DENNO</name>
<keyword evidence="7" id="KW-0067">ATP-binding</keyword>
<evidence type="ECO:0000256" key="5">
    <source>
        <dbReference type="ARBA" id="ARBA00022741"/>
    </source>
</evidence>
<comment type="caution">
    <text evidence="12">The sequence shown here is derived from an EMBL/GenBank/DDBJ whole genome shotgun (WGS) entry which is preliminary data.</text>
</comment>
<dbReference type="SUPFAM" id="SSF56112">
    <property type="entry name" value="Protein kinase-like (PK-like)"/>
    <property type="match status" value="1"/>
</dbReference>
<keyword evidence="3" id="KW-0723">Serine/threonine-protein kinase</keyword>
<dbReference type="Gene3D" id="3.30.200.20">
    <property type="entry name" value="Phosphorylase Kinase, domain 1"/>
    <property type="match status" value="1"/>
</dbReference>
<keyword evidence="5" id="KW-0547">Nucleotide-binding</keyword>
<dbReference type="InterPro" id="IPR000961">
    <property type="entry name" value="AGC-kinase_C"/>
</dbReference>
<dbReference type="InterPro" id="IPR011009">
    <property type="entry name" value="Kinase-like_dom_sf"/>
</dbReference>
<dbReference type="AlphaFoldDB" id="A0A8T3AKF5"/>
<dbReference type="InterPro" id="IPR000719">
    <property type="entry name" value="Prot_kinase_dom"/>
</dbReference>
<dbReference type="EC" id="2.7.11.1" evidence="2"/>
<dbReference type="GO" id="GO:0005524">
    <property type="term" value="F:ATP binding"/>
    <property type="evidence" value="ECO:0007669"/>
    <property type="project" value="UniProtKB-KW"/>
</dbReference>
<accession>A0A8T3AKF5</accession>
<dbReference type="FunFam" id="1.10.510.10:FF:000294">
    <property type="entry name" value="Serine/threonine-protein kinase OXI1"/>
    <property type="match status" value="1"/>
</dbReference>
<evidence type="ECO:0000256" key="9">
    <source>
        <dbReference type="ARBA" id="ARBA00048679"/>
    </source>
</evidence>
<dbReference type="EMBL" id="JAGYWB010000016">
    <property type="protein sequence ID" value="KAI0496292.1"/>
    <property type="molecule type" value="Genomic_DNA"/>
</dbReference>
<evidence type="ECO:0000256" key="8">
    <source>
        <dbReference type="ARBA" id="ARBA00047899"/>
    </source>
</evidence>
<evidence type="ECO:0000256" key="2">
    <source>
        <dbReference type="ARBA" id="ARBA00012513"/>
    </source>
</evidence>
<evidence type="ECO:0000256" key="7">
    <source>
        <dbReference type="ARBA" id="ARBA00022840"/>
    </source>
</evidence>
<evidence type="ECO:0000313" key="13">
    <source>
        <dbReference type="Proteomes" id="UP000829196"/>
    </source>
</evidence>
<dbReference type="FunFam" id="1.10.510.10:FF:000312">
    <property type="entry name" value="Serine/threonine-protein kinase OXI1"/>
    <property type="match status" value="1"/>
</dbReference>
<comment type="catalytic activity">
    <reaction evidence="9">
        <text>L-seryl-[protein] + ATP = O-phospho-L-seryl-[protein] + ADP + H(+)</text>
        <dbReference type="Rhea" id="RHEA:17989"/>
        <dbReference type="Rhea" id="RHEA-COMP:9863"/>
        <dbReference type="Rhea" id="RHEA-COMP:11604"/>
        <dbReference type="ChEBI" id="CHEBI:15378"/>
        <dbReference type="ChEBI" id="CHEBI:29999"/>
        <dbReference type="ChEBI" id="CHEBI:30616"/>
        <dbReference type="ChEBI" id="CHEBI:83421"/>
        <dbReference type="ChEBI" id="CHEBI:456216"/>
        <dbReference type="EC" id="2.7.11.1"/>
    </reaction>
</comment>
<evidence type="ECO:0000256" key="4">
    <source>
        <dbReference type="ARBA" id="ARBA00022679"/>
    </source>
</evidence>
<protein>
    <recommendedName>
        <fullName evidence="2">non-specific serine/threonine protein kinase</fullName>
        <ecNumber evidence="2">2.7.11.1</ecNumber>
    </recommendedName>
</protein>
<evidence type="ECO:0000313" key="12">
    <source>
        <dbReference type="EMBL" id="KAI0496292.1"/>
    </source>
</evidence>
<dbReference type="GO" id="GO:0004674">
    <property type="term" value="F:protein serine/threonine kinase activity"/>
    <property type="evidence" value="ECO:0007669"/>
    <property type="project" value="UniProtKB-KW"/>
</dbReference>
<dbReference type="PROSITE" id="PS50011">
    <property type="entry name" value="PROTEIN_KINASE_DOM"/>
    <property type="match status" value="1"/>
</dbReference>
<dbReference type="Gene3D" id="1.10.510.10">
    <property type="entry name" value="Transferase(Phosphotransferase) domain 1"/>
    <property type="match status" value="2"/>
</dbReference>
<dbReference type="PROSITE" id="PS51285">
    <property type="entry name" value="AGC_KINASE_CTER"/>
    <property type="match status" value="1"/>
</dbReference>
<dbReference type="PANTHER" id="PTHR45637">
    <property type="entry name" value="FLIPPASE KINASE 1-RELATED"/>
    <property type="match status" value="1"/>
</dbReference>
<gene>
    <name evidence="12" type="ORF">KFK09_022606</name>
</gene>
<dbReference type="Proteomes" id="UP000829196">
    <property type="component" value="Unassembled WGS sequence"/>
</dbReference>
<evidence type="ECO:0000256" key="1">
    <source>
        <dbReference type="ARBA" id="ARBA00009903"/>
    </source>
</evidence>
<dbReference type="SMR" id="A0A8T3AKF5"/>
<reference evidence="12" key="1">
    <citation type="journal article" date="2022" name="Front. Genet.">
        <title>Chromosome-Scale Assembly of the Dendrobium nobile Genome Provides Insights Into the Molecular Mechanism of the Biosynthesis of the Medicinal Active Ingredient of Dendrobium.</title>
        <authorList>
            <person name="Xu Q."/>
            <person name="Niu S.-C."/>
            <person name="Li K.-L."/>
            <person name="Zheng P.-J."/>
            <person name="Zhang X.-J."/>
            <person name="Jia Y."/>
            <person name="Liu Y."/>
            <person name="Niu Y.-X."/>
            <person name="Yu L.-H."/>
            <person name="Chen D.-F."/>
            <person name="Zhang G.-Q."/>
        </authorList>
    </citation>
    <scope>NUCLEOTIDE SEQUENCE</scope>
    <source>
        <tissue evidence="12">Leaf</tissue>
    </source>
</reference>
<keyword evidence="13" id="KW-1185">Reference proteome</keyword>
<feature type="domain" description="Protein kinase" evidence="10">
    <location>
        <begin position="25"/>
        <end position="336"/>
    </location>
</feature>
<organism evidence="12 13">
    <name type="scientific">Dendrobium nobile</name>
    <name type="common">Orchid</name>
    <dbReference type="NCBI Taxonomy" id="94219"/>
    <lineage>
        <taxon>Eukaryota</taxon>
        <taxon>Viridiplantae</taxon>
        <taxon>Streptophyta</taxon>
        <taxon>Embryophyta</taxon>
        <taxon>Tracheophyta</taxon>
        <taxon>Spermatophyta</taxon>
        <taxon>Magnoliopsida</taxon>
        <taxon>Liliopsida</taxon>
        <taxon>Asparagales</taxon>
        <taxon>Orchidaceae</taxon>
        <taxon>Epidendroideae</taxon>
        <taxon>Malaxideae</taxon>
        <taxon>Dendrobiinae</taxon>
        <taxon>Dendrobium</taxon>
    </lineage>
</organism>
<proteinExistence type="inferred from homology"/>
<evidence type="ECO:0000259" key="10">
    <source>
        <dbReference type="PROSITE" id="PS50011"/>
    </source>
</evidence>
<keyword evidence="4" id="KW-0808">Transferase</keyword>
<evidence type="ECO:0000259" key="11">
    <source>
        <dbReference type="PROSITE" id="PS51285"/>
    </source>
</evidence>
<comment type="similarity">
    <text evidence="1">Belongs to the protein kinase superfamily. AGC Ser/Thr protein kinase family.</text>
</comment>
<dbReference type="Pfam" id="PF00069">
    <property type="entry name" value="Pkinase"/>
    <property type="match status" value="2"/>
</dbReference>
<sequence length="407" mass="45674">MTDQFDLTPLPSSPPPQATIELHDLRAISVIGRGAKGVVFYIHEHSSGESLALKVISRPYIECKRAGSSAAVGDDCQSAYRRIYFERDVLLALNHPLFPSLRGVVSTEKIVGFAIDHCPGGDLTALRRRQTEKMFSDGIIRFYAAEMVLALEYLHGLGIVYRDLKPENVLIQENGHIMLVDFDLSTKLAPFKSLPEIPRSEPQSAQKKKMNRSLCRCFSGSSDVSPATLCSDYSQETAKSNSFVGTEDYVAPEIIQGNGHDFTVDWWCLGVVLYEMLYGRTPFRGSNRKETFYRILAKSPELFGERTALRDLIGRLLEKDPAKRIAGGEIRRHEFFRGVDWESVVVIARPPFIPEVAEPKVGAEVLDIEKIVEEISGSRRVETGKRWEGNLVTEGRNSSRNDDFEIF</sequence>
<evidence type="ECO:0000256" key="3">
    <source>
        <dbReference type="ARBA" id="ARBA00022527"/>
    </source>
</evidence>
<keyword evidence="6" id="KW-0418">Kinase</keyword>